<dbReference type="STRING" id="99883.ENSTNIP00000002235"/>
<sequence>MGTTLTSLCGNLLTVHFVTDGSVQRRGFNATYMSVPLLCGGTLNATSSTQAIGSPSFPNAYPDYTSCRWVLDAPPQETIRLSVQTFALQPSQSCSSNYLEMKDWPVGDYGQSHRFCASDGHPVDFYSYGRTVLVHFKSDAYMTGNGLNLTFQVAGCSRNFEQEFGYLKSPGWPEVYPHDLDCIILLKAPQNSSISLFFNSFDVESHPSCQFDYLEIRNGSTADSPLIQRLCGSTIPDPVFPQSNHLYLRFKSDFSMARDGFEVTWTSSPHGCGGALYGDHGSFTSPNYPGTYPNGSHCEWSVTAPRGRLPTVTFAQIYIDDPGSCQNNYLKLYDGPDASSQPVGPYCGPETNIAPFTASSHQVFVVFHAQSASLPSGFRLTWSS</sequence>
<dbReference type="Ensembl" id="ENSTNIT00000000683.1">
    <property type="protein sequence ID" value="ENSTNIP00000002235.1"/>
    <property type="gene ID" value="ENSTNIG00000000730.1"/>
</dbReference>
<reference evidence="5" key="2">
    <citation type="submission" date="2025-08" db="UniProtKB">
        <authorList>
            <consortium name="Ensembl"/>
        </authorList>
    </citation>
    <scope>IDENTIFICATION</scope>
</reference>
<reference evidence="5" key="3">
    <citation type="submission" date="2025-09" db="UniProtKB">
        <authorList>
            <consortium name="Ensembl"/>
        </authorList>
    </citation>
    <scope>IDENTIFICATION</scope>
</reference>
<dbReference type="PANTHER" id="PTHR24251:SF45">
    <property type="entry name" value="METALLOENDOPEPTIDASE"/>
    <property type="match status" value="1"/>
</dbReference>
<keyword evidence="2" id="KW-1015">Disulfide bond</keyword>
<dbReference type="FunFam" id="2.60.120.290:FF:000005">
    <property type="entry name" value="Procollagen C-endopeptidase enhancer 1"/>
    <property type="match status" value="1"/>
</dbReference>
<reference evidence="6" key="1">
    <citation type="journal article" date="2004" name="Nature">
        <title>Genome duplication in the teleost fish Tetraodon nigroviridis reveals the early vertebrate proto-karyotype.</title>
        <authorList>
            <person name="Jaillon O."/>
            <person name="Aury J.-M."/>
            <person name="Brunet F."/>
            <person name="Petit J.-L."/>
            <person name="Stange-Thomann N."/>
            <person name="Mauceli E."/>
            <person name="Bouneau L."/>
            <person name="Fischer C."/>
            <person name="Ozouf-Costaz C."/>
            <person name="Bernot A."/>
            <person name="Nicaud S."/>
            <person name="Jaffe D."/>
            <person name="Fisher S."/>
            <person name="Lutfalla G."/>
            <person name="Dossat C."/>
            <person name="Segurens B."/>
            <person name="Dasilva C."/>
            <person name="Salanoubat M."/>
            <person name="Levy M."/>
            <person name="Boudet N."/>
            <person name="Castellano S."/>
            <person name="Anthouard V."/>
            <person name="Jubin C."/>
            <person name="Castelli V."/>
            <person name="Katinka M."/>
            <person name="Vacherie B."/>
            <person name="Biemont C."/>
            <person name="Skalli Z."/>
            <person name="Cattolico L."/>
            <person name="Poulain J."/>
            <person name="De Berardinis V."/>
            <person name="Cruaud C."/>
            <person name="Duprat S."/>
            <person name="Brottier P."/>
            <person name="Coutanceau J.-P."/>
            <person name="Gouzy J."/>
            <person name="Parra G."/>
            <person name="Lardier G."/>
            <person name="Chapple C."/>
            <person name="McKernan K.J."/>
            <person name="McEwan P."/>
            <person name="Bosak S."/>
            <person name="Kellis M."/>
            <person name="Volff J.-N."/>
            <person name="Guigo R."/>
            <person name="Zody M.C."/>
            <person name="Mesirov J."/>
            <person name="Lindblad-Toh K."/>
            <person name="Birren B."/>
            <person name="Nusbaum C."/>
            <person name="Kahn D."/>
            <person name="Robinson-Rechavi M."/>
            <person name="Laudet V."/>
            <person name="Schachter V."/>
            <person name="Quetier F."/>
            <person name="Saurin W."/>
            <person name="Scarpelli C."/>
            <person name="Wincker P."/>
            <person name="Lander E.S."/>
            <person name="Weissenbach J."/>
            <person name="Roest Crollius H."/>
        </authorList>
    </citation>
    <scope>NUCLEOTIDE SEQUENCE [LARGE SCALE GENOMIC DNA]</scope>
</reference>
<dbReference type="HOGENOM" id="CLU_015228_7_0_1"/>
<proteinExistence type="predicted"/>
<protein>
    <recommendedName>
        <fullName evidence="4">CUB domain-containing protein</fullName>
    </recommendedName>
</protein>
<evidence type="ECO:0000259" key="4">
    <source>
        <dbReference type="PROSITE" id="PS01180"/>
    </source>
</evidence>
<dbReference type="SUPFAM" id="SSF49854">
    <property type="entry name" value="Spermadhesin, CUB domain"/>
    <property type="match status" value="4"/>
</dbReference>
<keyword evidence="1" id="KW-0677">Repeat</keyword>
<evidence type="ECO:0000256" key="1">
    <source>
        <dbReference type="ARBA" id="ARBA00022737"/>
    </source>
</evidence>
<evidence type="ECO:0000256" key="3">
    <source>
        <dbReference type="PROSITE-ProRule" id="PRU00059"/>
    </source>
</evidence>
<dbReference type="InParanoid" id="H3C1W8"/>
<dbReference type="PROSITE" id="PS01180">
    <property type="entry name" value="CUB"/>
    <property type="match status" value="3"/>
</dbReference>
<dbReference type="Pfam" id="PF00431">
    <property type="entry name" value="CUB"/>
    <property type="match status" value="3"/>
</dbReference>
<accession>H3C1W8</accession>
<keyword evidence="6" id="KW-1185">Reference proteome</keyword>
<feature type="domain" description="CUB" evidence="4">
    <location>
        <begin position="39"/>
        <end position="154"/>
    </location>
</feature>
<feature type="domain" description="CUB" evidence="4">
    <location>
        <begin position="272"/>
        <end position="384"/>
    </location>
</feature>
<evidence type="ECO:0000256" key="2">
    <source>
        <dbReference type="ARBA" id="ARBA00023157"/>
    </source>
</evidence>
<dbReference type="Gene3D" id="2.60.120.290">
    <property type="entry name" value="Spermadhesin, CUB domain"/>
    <property type="match status" value="3"/>
</dbReference>
<dbReference type="AlphaFoldDB" id="H3C1W8"/>
<dbReference type="OMA" id="NSDCHWL"/>
<dbReference type="PANTHER" id="PTHR24251">
    <property type="entry name" value="OVOCHYMASE-RELATED"/>
    <property type="match status" value="1"/>
</dbReference>
<dbReference type="InterPro" id="IPR035914">
    <property type="entry name" value="Sperma_CUB_dom_sf"/>
</dbReference>
<organism evidence="5 6">
    <name type="scientific">Tetraodon nigroviridis</name>
    <name type="common">Spotted green pufferfish</name>
    <name type="synonym">Chelonodon nigroviridis</name>
    <dbReference type="NCBI Taxonomy" id="99883"/>
    <lineage>
        <taxon>Eukaryota</taxon>
        <taxon>Metazoa</taxon>
        <taxon>Chordata</taxon>
        <taxon>Craniata</taxon>
        <taxon>Vertebrata</taxon>
        <taxon>Euteleostomi</taxon>
        <taxon>Actinopterygii</taxon>
        <taxon>Neopterygii</taxon>
        <taxon>Teleostei</taxon>
        <taxon>Neoteleostei</taxon>
        <taxon>Acanthomorphata</taxon>
        <taxon>Eupercaria</taxon>
        <taxon>Tetraodontiformes</taxon>
        <taxon>Tetradontoidea</taxon>
        <taxon>Tetraodontidae</taxon>
        <taxon>Tetraodon</taxon>
    </lineage>
</organism>
<dbReference type="FunFam" id="2.60.120.290:FF:000013">
    <property type="entry name" value="Membrane frizzled-related protein"/>
    <property type="match status" value="2"/>
</dbReference>
<dbReference type="CDD" id="cd00041">
    <property type="entry name" value="CUB"/>
    <property type="match status" value="3"/>
</dbReference>
<name>H3C1W8_TETNG</name>
<feature type="domain" description="CUB" evidence="4">
    <location>
        <begin position="156"/>
        <end position="268"/>
    </location>
</feature>
<comment type="caution">
    <text evidence="3">Lacks conserved residue(s) required for the propagation of feature annotation.</text>
</comment>
<dbReference type="SMART" id="SM00042">
    <property type="entry name" value="CUB"/>
    <property type="match status" value="3"/>
</dbReference>
<dbReference type="Proteomes" id="UP000007303">
    <property type="component" value="Unassembled WGS sequence"/>
</dbReference>
<dbReference type="InterPro" id="IPR000859">
    <property type="entry name" value="CUB_dom"/>
</dbReference>
<evidence type="ECO:0000313" key="6">
    <source>
        <dbReference type="Proteomes" id="UP000007303"/>
    </source>
</evidence>
<evidence type="ECO:0000313" key="5">
    <source>
        <dbReference type="Ensembl" id="ENSTNIP00000002235.1"/>
    </source>
</evidence>
<dbReference type="GeneTree" id="ENSGT00940000155299"/>